<dbReference type="KEGG" id="pbt:ING2E5B_1710"/>
<dbReference type="PATRIC" id="fig|1562970.3.peg.1698"/>
<dbReference type="EMBL" id="LN515532">
    <property type="protein sequence ID" value="CEA16456.1"/>
    <property type="molecule type" value="Genomic_DNA"/>
</dbReference>
<reference evidence="1 2" key="1">
    <citation type="submission" date="2014-08" db="EMBL/GenBank/DDBJ databases">
        <authorList>
            <person name="Wibberg D."/>
        </authorList>
    </citation>
    <scope>NUCLEOTIDE SEQUENCE [LARGE SCALE GENOMIC DNA]</scope>
    <source>
        <strain evidence="2">ING2-E5B</strain>
    </source>
</reference>
<protein>
    <recommendedName>
        <fullName evidence="3">Transposase IS66 C-terminal domain-containing protein</fullName>
    </recommendedName>
</protein>
<name>A0A098C212_9BACT</name>
<dbReference type="HOGENOM" id="CLU_023034_5_5_10"/>
<evidence type="ECO:0000313" key="2">
    <source>
        <dbReference type="Proteomes" id="UP000032417"/>
    </source>
</evidence>
<proteinExistence type="predicted"/>
<accession>A0A098C212</accession>
<sequence>MRGLALGRKNYLFCGNHDAAEDAAVIYSLLGCCKAADVNFRDWMVYVLSHIHDYDEDYTMDLAELLPLNHLRKTS</sequence>
<gene>
    <name evidence="1" type="ORF">ING2E5B_1710</name>
</gene>
<organism evidence="1 2">
    <name type="scientific">Fermentimonas caenicola</name>
    <dbReference type="NCBI Taxonomy" id="1562970"/>
    <lineage>
        <taxon>Bacteria</taxon>
        <taxon>Pseudomonadati</taxon>
        <taxon>Bacteroidota</taxon>
        <taxon>Bacteroidia</taxon>
        <taxon>Bacteroidales</taxon>
        <taxon>Dysgonomonadaceae</taxon>
        <taxon>Fermentimonas</taxon>
    </lineage>
</organism>
<dbReference type="AlphaFoldDB" id="A0A098C212"/>
<dbReference type="Proteomes" id="UP000032417">
    <property type="component" value="Chromosome 1"/>
</dbReference>
<keyword evidence="2" id="KW-1185">Reference proteome</keyword>
<evidence type="ECO:0008006" key="3">
    <source>
        <dbReference type="Google" id="ProtNLM"/>
    </source>
</evidence>
<dbReference type="STRING" id="1562970.ING2E5B_1710"/>
<evidence type="ECO:0000313" key="1">
    <source>
        <dbReference type="EMBL" id="CEA16456.1"/>
    </source>
</evidence>